<dbReference type="AlphaFoldDB" id="C4WKM5"/>
<accession>C4WKM5</accession>
<protein>
    <submittedName>
        <fullName evidence="1">Uncharacterized protein</fullName>
    </submittedName>
</protein>
<evidence type="ECO:0000313" key="2">
    <source>
        <dbReference type="Proteomes" id="UP000004386"/>
    </source>
</evidence>
<reference evidence="1 2" key="1">
    <citation type="submission" date="2009-05" db="EMBL/GenBank/DDBJ databases">
        <authorList>
            <person name="Setubal J.C."/>
            <person name="Boyle S."/>
            <person name="Crasta O.R."/>
            <person name="Gillespie J.J."/>
            <person name="Kenyon R.W."/>
            <person name="Lu J."/>
            <person name="Mane S."/>
            <person name="Nagrani S."/>
            <person name="Shallom J.M."/>
            <person name="Shallom S."/>
            <person name="Shukla M."/>
            <person name="Snyder E.E."/>
            <person name="Sobral B.W."/>
            <person name="Wattam A.R."/>
            <person name="Will R."/>
            <person name="Williams K."/>
            <person name="Yoo H."/>
            <person name="Munk C."/>
            <person name="Tapia R."/>
            <person name="Green L."/>
            <person name="Rogers Y."/>
            <person name="Detter J.C."/>
            <person name="Bruce D."/>
            <person name="Brettin T.S."/>
            <person name="Tsolis R."/>
        </authorList>
    </citation>
    <scope>NUCLEOTIDE SEQUENCE [LARGE SCALE GENOMIC DNA]</scope>
    <source>
        <strain evidence="1 2">LMG 3301</strain>
    </source>
</reference>
<organism evidence="1 2">
    <name type="scientific">Brucella intermedia LMG 3301</name>
    <dbReference type="NCBI Taxonomy" id="641118"/>
    <lineage>
        <taxon>Bacteria</taxon>
        <taxon>Pseudomonadati</taxon>
        <taxon>Pseudomonadota</taxon>
        <taxon>Alphaproteobacteria</taxon>
        <taxon>Hyphomicrobiales</taxon>
        <taxon>Brucellaceae</taxon>
        <taxon>Brucella/Ochrobactrum group</taxon>
        <taxon>Brucella</taxon>
    </lineage>
</organism>
<dbReference type="EMBL" id="ACQA01000001">
    <property type="protein sequence ID" value="EEQ96963.1"/>
    <property type="molecule type" value="Genomic_DNA"/>
</dbReference>
<gene>
    <name evidence="1" type="ORF">OINT_1002440</name>
</gene>
<sequence length="34" mass="3632">MVVLDLPRLFSVLPVLAIRPLPDCSLRAGGSGRL</sequence>
<proteinExistence type="predicted"/>
<dbReference type="Proteomes" id="UP000004386">
    <property type="component" value="Unassembled WGS sequence"/>
</dbReference>
<evidence type="ECO:0000313" key="1">
    <source>
        <dbReference type="EMBL" id="EEQ96963.1"/>
    </source>
</evidence>
<name>C4WKM5_9HYPH</name>
<dbReference type="HOGENOM" id="CLU_3374888_0_0_5"/>
<comment type="caution">
    <text evidence="1">The sequence shown here is derived from an EMBL/GenBank/DDBJ whole genome shotgun (WGS) entry which is preliminary data.</text>
</comment>